<evidence type="ECO:0000313" key="4">
    <source>
        <dbReference type="Proteomes" id="UP000297938"/>
    </source>
</evidence>
<keyword evidence="1" id="KW-0472">Membrane</keyword>
<evidence type="ECO:0000313" key="3">
    <source>
        <dbReference type="EMBL" id="TFJ25561.1"/>
    </source>
</evidence>
<evidence type="ECO:0000313" key="2">
    <source>
        <dbReference type="EMBL" id="MDT1974668.1"/>
    </source>
</evidence>
<evidence type="ECO:0000256" key="1">
    <source>
        <dbReference type="SAM" id="Phobius"/>
    </source>
</evidence>
<accession>A0A2R7ZW17</accession>
<dbReference type="AlphaFoldDB" id="A0A2R7ZW17"/>
<gene>
    <name evidence="3" type="ORF">CKN69_08780</name>
    <name evidence="2" type="ORF">MX635_09720</name>
</gene>
<dbReference type="EMBL" id="NRPP01000015">
    <property type="protein sequence ID" value="TFJ25561.1"/>
    <property type="molecule type" value="Genomic_DNA"/>
</dbReference>
<feature type="transmembrane region" description="Helical" evidence="1">
    <location>
        <begin position="20"/>
        <end position="38"/>
    </location>
</feature>
<name>A0A2R7ZW17_CARDV</name>
<dbReference type="EMBL" id="JALRMR010000011">
    <property type="protein sequence ID" value="MDT1974668.1"/>
    <property type="molecule type" value="Genomic_DNA"/>
</dbReference>
<proteinExistence type="predicted"/>
<dbReference type="KEGG" id="cdj:BFC22_03060"/>
<sequence length="79" mass="9129">MHSIVHFIKSNPFSKKQPYYETTNFMAIVSIILISVVLRDTTVYQANRLFYYLDIFACGVLVAIAIKFIVFKCCKSNLK</sequence>
<keyword evidence="1" id="KW-1133">Transmembrane helix</keyword>
<feature type="transmembrane region" description="Helical" evidence="1">
    <location>
        <begin position="50"/>
        <end position="70"/>
    </location>
</feature>
<comment type="caution">
    <text evidence="3">The sequence shown here is derived from an EMBL/GenBank/DDBJ whole genome shotgun (WGS) entry which is preliminary data.</text>
</comment>
<dbReference type="RefSeq" id="WP_074402313.1">
    <property type="nucleotide sequence ID" value="NZ_CBCPJQ010000002.1"/>
</dbReference>
<keyword evidence="1" id="KW-0812">Transmembrane</keyword>
<reference evidence="2" key="2">
    <citation type="submission" date="2022-04" db="EMBL/GenBank/DDBJ databases">
        <title>Draft genome sequences of lactic acid bacteria (LAB) strains involved in meat spoilage.</title>
        <authorList>
            <person name="Palevich N."/>
        </authorList>
    </citation>
    <scope>NUCLEOTIDE SEQUENCE</scope>
    <source>
        <strain evidence="2">9-14</strain>
    </source>
</reference>
<dbReference type="Proteomes" id="UP000297938">
    <property type="component" value="Unassembled WGS sequence"/>
</dbReference>
<reference evidence="3 4" key="1">
    <citation type="journal article" date="2018" name="Int. J. Food Microbiol.">
        <title>Growth of Carnobacterium spp. isolated from chilled vacuum-packaged meat under relevant acidic conditions.</title>
        <authorList>
            <person name="Zhang P."/>
            <person name="Badoni M."/>
            <person name="Ganzle M."/>
            <person name="Yang X."/>
        </authorList>
    </citation>
    <scope>NUCLEOTIDE SEQUENCE [LARGE SCALE GENOMIC DNA]</scope>
    <source>
        <strain evidence="3 4">B2</strain>
    </source>
</reference>
<protein>
    <submittedName>
        <fullName evidence="3">Uncharacterized protein</fullName>
    </submittedName>
</protein>
<dbReference type="Proteomes" id="UP001249945">
    <property type="component" value="Unassembled WGS sequence"/>
</dbReference>
<organism evidence="3 4">
    <name type="scientific">Carnobacterium divergens</name>
    <name type="common">Lactobacillus divergens</name>
    <dbReference type="NCBI Taxonomy" id="2748"/>
    <lineage>
        <taxon>Bacteria</taxon>
        <taxon>Bacillati</taxon>
        <taxon>Bacillota</taxon>
        <taxon>Bacilli</taxon>
        <taxon>Lactobacillales</taxon>
        <taxon>Carnobacteriaceae</taxon>
        <taxon>Carnobacterium</taxon>
    </lineage>
</organism>